<name>A0AAJ1K6N5_9BACI</name>
<dbReference type="SUPFAM" id="SSF56973">
    <property type="entry name" value="Aerolisin/ETX pore-forming domain"/>
    <property type="match status" value="1"/>
</dbReference>
<dbReference type="EMBL" id="JARPRR010000027">
    <property type="protein sequence ID" value="MDG0955701.1"/>
    <property type="molecule type" value="Genomic_DNA"/>
</dbReference>
<dbReference type="PIRSF" id="PIRSF026584">
    <property type="entry name" value="Delta_tox"/>
    <property type="match status" value="1"/>
</dbReference>
<dbReference type="InterPro" id="IPR011218">
    <property type="entry name" value="Insecticidal_delta_endotoxin"/>
</dbReference>
<reference evidence="1" key="1">
    <citation type="submission" date="2023-03" db="EMBL/GenBank/DDBJ databases">
        <title>Genetic diversity of Bacillus cereus sensu lato isolates from Slovenia.</title>
        <authorList>
            <person name="Abdelli M."/>
        </authorList>
    </citation>
    <scope>NUCLEOTIDE SEQUENCE</scope>
    <source>
        <strain evidence="1">SIBC39</strain>
    </source>
</reference>
<evidence type="ECO:0000313" key="1">
    <source>
        <dbReference type="EMBL" id="MDG0955701.1"/>
    </source>
</evidence>
<dbReference type="Pfam" id="PF03318">
    <property type="entry name" value="ETX_MTX2"/>
    <property type="match status" value="1"/>
</dbReference>
<organism evidence="1 2">
    <name type="scientific">Bacillus paranthracis</name>
    <dbReference type="NCBI Taxonomy" id="2026186"/>
    <lineage>
        <taxon>Bacteria</taxon>
        <taxon>Bacillati</taxon>
        <taxon>Bacillota</taxon>
        <taxon>Bacilli</taxon>
        <taxon>Bacillales</taxon>
        <taxon>Bacillaceae</taxon>
        <taxon>Bacillus</taxon>
        <taxon>Bacillus cereus group</taxon>
    </lineage>
</organism>
<gene>
    <name evidence="1" type="ORF">P6U19_24330</name>
</gene>
<protein>
    <submittedName>
        <fullName evidence="1">ETX/MTX2 family pore-forming toxin</fullName>
    </submittedName>
</protein>
<dbReference type="InterPro" id="IPR004991">
    <property type="entry name" value="Aerolysin-like"/>
</dbReference>
<proteinExistence type="predicted"/>
<sequence>MAIINIANNSIDNIKWYISTYYNANPNSFKNEKTYDATINNIIVRPRLSECPTTPILTLSKSQTIDNHSNTTKFKEINFREEVVNVHKTSTIVGFKYGTSIKKKEKTIVSILFDIENILQCIPIEIVSDYNYSSLDPITTTINDLVELTQSISISPKSRLRATLLVYSGTFTIPVELLATLHGNHNYNGNVYLSSIEYTDNLNVHHVCMNNASAMYQNRNQWPGYSSIYTGYDKDRNQICLAGEGKVKSTVILYSQIHYEEQPLSPYSGEYKTYDSPLFLMNAQTPLQPHFFGEQISIINPQ</sequence>
<dbReference type="Gene3D" id="2.170.15.10">
    <property type="entry name" value="Proaerolysin, chain A, domain 3"/>
    <property type="match status" value="1"/>
</dbReference>
<dbReference type="RefSeq" id="WP_277617088.1">
    <property type="nucleotide sequence ID" value="NZ_JARPRP010000029.1"/>
</dbReference>
<dbReference type="Proteomes" id="UP001216801">
    <property type="component" value="Unassembled WGS sequence"/>
</dbReference>
<comment type="caution">
    <text evidence="1">The sequence shown here is derived from an EMBL/GenBank/DDBJ whole genome shotgun (WGS) entry which is preliminary data.</text>
</comment>
<evidence type="ECO:0000313" key="2">
    <source>
        <dbReference type="Proteomes" id="UP001216801"/>
    </source>
</evidence>
<accession>A0AAJ1K6N5</accession>
<dbReference type="AlphaFoldDB" id="A0AAJ1K6N5"/>